<comment type="similarity">
    <text evidence="1">Belongs to the peptidase C40 family.</text>
</comment>
<evidence type="ECO:0000313" key="6">
    <source>
        <dbReference type="EMBL" id="CAB3783772.1"/>
    </source>
</evidence>
<evidence type="ECO:0000256" key="1">
    <source>
        <dbReference type="ARBA" id="ARBA00007074"/>
    </source>
</evidence>
<keyword evidence="4" id="KW-0788">Thiol protease</keyword>
<keyword evidence="7" id="KW-1185">Reference proteome</keyword>
<accession>A0A6S7CMT5</accession>
<keyword evidence="3" id="KW-0378">Hydrolase</keyword>
<dbReference type="PANTHER" id="PTHR47053:SF1">
    <property type="entry name" value="MUREIN DD-ENDOPEPTIDASE MEPH-RELATED"/>
    <property type="match status" value="1"/>
</dbReference>
<evidence type="ECO:0000256" key="3">
    <source>
        <dbReference type="ARBA" id="ARBA00022801"/>
    </source>
</evidence>
<keyword evidence="2" id="KW-0645">Protease</keyword>
<protein>
    <recommendedName>
        <fullName evidence="5">NlpC/P60 domain-containing protein</fullName>
    </recommendedName>
</protein>
<dbReference type="GO" id="GO:0008234">
    <property type="term" value="F:cysteine-type peptidase activity"/>
    <property type="evidence" value="ECO:0007669"/>
    <property type="project" value="UniProtKB-KW"/>
</dbReference>
<name>A0A6S7CMT5_9BURK</name>
<dbReference type="InterPro" id="IPR038765">
    <property type="entry name" value="Papain-like_cys_pep_sf"/>
</dbReference>
<dbReference type="EMBL" id="CADIKM010000005">
    <property type="protein sequence ID" value="CAB3783772.1"/>
    <property type="molecule type" value="Genomic_DNA"/>
</dbReference>
<dbReference type="Gene3D" id="3.90.1720.10">
    <property type="entry name" value="endopeptidase domain like (from Nostoc punctiforme)"/>
    <property type="match status" value="1"/>
</dbReference>
<dbReference type="Pfam" id="PF00877">
    <property type="entry name" value="NLPC_P60"/>
    <property type="match status" value="1"/>
</dbReference>
<dbReference type="InterPro" id="IPR000064">
    <property type="entry name" value="NLP_P60_dom"/>
</dbReference>
<evidence type="ECO:0000256" key="4">
    <source>
        <dbReference type="ARBA" id="ARBA00022807"/>
    </source>
</evidence>
<sequence length="310" mass="33479">MSSGDRLRGEEKRLSSFRETFVPNTRSRGGKALCGKGFRAFRHRRGECLLLFVLTRKYYLASIPPTLRKLGPMAFGLSQSYRPMHVRKTIKFCERALFVAFTTAMIAGANMANADEAGTIGSTGSAITANAFGAVMNSAAPGADASTSATSHTTRSFLSGVASKAGSVVVGALNMIGVRYQWGGNSPDSGLDCSGFVRYVFQDTLGMTLPRRAEEMSQVGEKIKLADLKPGDLVFFNTMRRTFSHVGIYIGDNKFVHSPSTGSQIRVDEMDDGYWEKRFTGARRVEASFKGNTADLKASVNSLAGSADAE</sequence>
<gene>
    <name evidence="6" type="ORF">LMG28138_01706</name>
</gene>
<reference evidence="6 7" key="1">
    <citation type="submission" date="2020-04" db="EMBL/GenBank/DDBJ databases">
        <authorList>
            <person name="De Canck E."/>
        </authorList>
    </citation>
    <scope>NUCLEOTIDE SEQUENCE [LARGE SCALE GENOMIC DNA]</scope>
    <source>
        <strain evidence="6 7">LMG 28138</strain>
    </source>
</reference>
<dbReference type="SUPFAM" id="SSF54001">
    <property type="entry name" value="Cysteine proteinases"/>
    <property type="match status" value="1"/>
</dbReference>
<dbReference type="Proteomes" id="UP000494115">
    <property type="component" value="Unassembled WGS sequence"/>
</dbReference>
<evidence type="ECO:0000313" key="7">
    <source>
        <dbReference type="Proteomes" id="UP000494115"/>
    </source>
</evidence>
<evidence type="ECO:0000256" key="2">
    <source>
        <dbReference type="ARBA" id="ARBA00022670"/>
    </source>
</evidence>
<organism evidence="6 7">
    <name type="scientific">Pararobbsia alpina</name>
    <dbReference type="NCBI Taxonomy" id="621374"/>
    <lineage>
        <taxon>Bacteria</taxon>
        <taxon>Pseudomonadati</taxon>
        <taxon>Pseudomonadota</taxon>
        <taxon>Betaproteobacteria</taxon>
        <taxon>Burkholderiales</taxon>
        <taxon>Burkholderiaceae</taxon>
        <taxon>Pararobbsia</taxon>
    </lineage>
</organism>
<dbReference type="GO" id="GO:0006508">
    <property type="term" value="P:proteolysis"/>
    <property type="evidence" value="ECO:0007669"/>
    <property type="project" value="UniProtKB-KW"/>
</dbReference>
<dbReference type="AlphaFoldDB" id="A0A6S7CMT5"/>
<evidence type="ECO:0000259" key="5">
    <source>
        <dbReference type="PROSITE" id="PS51935"/>
    </source>
</evidence>
<proteinExistence type="inferred from homology"/>
<feature type="domain" description="NlpC/P60" evidence="5">
    <location>
        <begin position="162"/>
        <end position="286"/>
    </location>
</feature>
<dbReference type="PROSITE" id="PS51935">
    <property type="entry name" value="NLPC_P60"/>
    <property type="match status" value="1"/>
</dbReference>
<dbReference type="InterPro" id="IPR051202">
    <property type="entry name" value="Peptidase_C40"/>
</dbReference>
<dbReference type="PANTHER" id="PTHR47053">
    <property type="entry name" value="MUREIN DD-ENDOPEPTIDASE MEPH-RELATED"/>
    <property type="match status" value="1"/>
</dbReference>